<dbReference type="PANTHER" id="PTHR10887:SF341">
    <property type="entry name" value="NFX1-TYPE ZINC FINGER-CONTAINING PROTEIN 1"/>
    <property type="match status" value="1"/>
</dbReference>
<evidence type="ECO:0000256" key="1">
    <source>
        <dbReference type="SAM" id="MobiDB-lite"/>
    </source>
</evidence>
<feature type="compositionally biased region" description="Polar residues" evidence="1">
    <location>
        <begin position="145"/>
        <end position="174"/>
    </location>
</feature>
<feature type="region of interest" description="Disordered" evidence="1">
    <location>
        <begin position="121"/>
        <end position="174"/>
    </location>
</feature>
<dbReference type="InterPro" id="IPR027417">
    <property type="entry name" value="P-loop_NTPase"/>
</dbReference>
<evidence type="ECO:0000259" key="2">
    <source>
        <dbReference type="Pfam" id="PF13087"/>
    </source>
</evidence>
<dbReference type="GO" id="GO:0031048">
    <property type="term" value="P:regulatory ncRNA-mediated heterochromatin formation"/>
    <property type="evidence" value="ECO:0007669"/>
    <property type="project" value="TreeGrafter"/>
</dbReference>
<dbReference type="InterPro" id="IPR041679">
    <property type="entry name" value="DNA2/NAM7-like_C"/>
</dbReference>
<dbReference type="CDD" id="cd18808">
    <property type="entry name" value="SF1_C_Upf1"/>
    <property type="match status" value="1"/>
</dbReference>
<dbReference type="GO" id="GO:0031380">
    <property type="term" value="C:nuclear RNA-directed RNA polymerase complex"/>
    <property type="evidence" value="ECO:0007669"/>
    <property type="project" value="TreeGrafter"/>
</dbReference>
<reference evidence="3" key="1">
    <citation type="submission" date="2020-11" db="EMBL/GenBank/DDBJ databases">
        <authorList>
            <person name="Tran Van P."/>
        </authorList>
    </citation>
    <scope>NUCLEOTIDE SEQUENCE</scope>
</reference>
<proteinExistence type="predicted"/>
<dbReference type="AlphaFoldDB" id="A0A7R9IQB9"/>
<dbReference type="EMBL" id="OE006350">
    <property type="protein sequence ID" value="CAD7462598.1"/>
    <property type="molecule type" value="Genomic_DNA"/>
</dbReference>
<dbReference type="InterPro" id="IPR047187">
    <property type="entry name" value="SF1_C_Upf1"/>
</dbReference>
<protein>
    <recommendedName>
        <fullName evidence="2">DNA2/NAM7 helicase-like C-terminal domain-containing protein</fullName>
    </recommendedName>
</protein>
<name>A0A7R9IQB9_9NEOP</name>
<organism evidence="3">
    <name type="scientific">Timema tahoe</name>
    <dbReference type="NCBI Taxonomy" id="61484"/>
    <lineage>
        <taxon>Eukaryota</taxon>
        <taxon>Metazoa</taxon>
        <taxon>Ecdysozoa</taxon>
        <taxon>Arthropoda</taxon>
        <taxon>Hexapoda</taxon>
        <taxon>Insecta</taxon>
        <taxon>Pterygota</taxon>
        <taxon>Neoptera</taxon>
        <taxon>Polyneoptera</taxon>
        <taxon>Phasmatodea</taxon>
        <taxon>Timematodea</taxon>
        <taxon>Timematoidea</taxon>
        <taxon>Timematidae</taxon>
        <taxon>Timema</taxon>
    </lineage>
</organism>
<accession>A0A7R9IQB9</accession>
<evidence type="ECO:0000313" key="3">
    <source>
        <dbReference type="EMBL" id="CAD7462598.1"/>
    </source>
</evidence>
<feature type="region of interest" description="Disordered" evidence="1">
    <location>
        <begin position="1"/>
        <end position="29"/>
    </location>
</feature>
<dbReference type="InterPro" id="IPR045055">
    <property type="entry name" value="DNA2/NAM7-like"/>
</dbReference>
<dbReference type="Gene3D" id="3.40.50.300">
    <property type="entry name" value="P-loop containing nucleotide triphosphate hydrolases"/>
    <property type="match status" value="2"/>
</dbReference>
<feature type="compositionally biased region" description="Polar residues" evidence="1">
    <location>
        <begin position="1"/>
        <end position="15"/>
    </location>
</feature>
<feature type="domain" description="DNA2/NAM7 helicase-like C-terminal" evidence="2">
    <location>
        <begin position="327"/>
        <end position="510"/>
    </location>
</feature>
<dbReference type="SUPFAM" id="SSF52540">
    <property type="entry name" value="P-loop containing nucleoside triphosphate hydrolases"/>
    <property type="match status" value="1"/>
</dbReference>
<feature type="compositionally biased region" description="Polar residues" evidence="1">
    <location>
        <begin position="122"/>
        <end position="135"/>
    </location>
</feature>
<gene>
    <name evidence="3" type="ORF">TTEB3V08_LOCUS10489</name>
</gene>
<dbReference type="PANTHER" id="PTHR10887">
    <property type="entry name" value="DNA2/NAM7 HELICASE FAMILY"/>
    <property type="match status" value="1"/>
</dbReference>
<sequence length="553" mass="62493">MMQQSNRQKLDTSSGAIKKLQIHKHTDKDVNTSKKMSTIIKDLKVNSKFYSDYSTPIIRDTQGNNKYFAQTKYSSDVQFNKSLSEVDKLEPLPNRTWTRRNSEESHYTPLGSLPHYMWVRNNRGQSNDSPPSDNPLNYEWRVDTSEPTNNQTSQSVKESLHPPNNSIKFSNTAKSQCEDTRGALSNVRINHEVKYSNIQRSQSQLGNNSENPTIDSKDKPKIFGIVKMLAMLSSDGKFYTVINLSKDQSPKPDISFSVGTLLCFTKDRFKTVIYATVACVDESVIKEVIIEEANEIPEADLVVCLSKDCSHLILIGNYQPGGSKTGLSLMDRLVRNGVKSNTLSVQHRSPPEMCRLLMPTIYGKPEGYCITTEHNRVQGMCNNVFFVKHNKPEKVVQTGTLLSYENVHEAQFLLALFRYLTLQGYSSQHITILTPFLGQWMYLQNVLSKSPNKKVQVKMVNDFEGKENSLILLSLVRSNGNGKIDEMKNEKLVCTMLSRAKKGLYIIGDIDTLAKCSPVWFKIQNTLVKEEAIGYGINLVRFAGNRALNSSRV</sequence>
<dbReference type="Pfam" id="PF13087">
    <property type="entry name" value="AAA_12"/>
    <property type="match status" value="1"/>
</dbReference>